<reference evidence="1" key="1">
    <citation type="submission" date="2014-12" db="EMBL/GenBank/DDBJ databases">
        <authorList>
            <person name="Huang H.-H."/>
            <person name="Chen S.-C."/>
            <person name="Lai M.-C."/>
        </authorList>
    </citation>
    <scope>NUCLEOTIDE SEQUENCE</scope>
    <source>
        <strain evidence="1">K1F9705b</strain>
    </source>
</reference>
<organism evidence="1 2">
    <name type="scientific">Methanocalculus chunghsingensis</name>
    <dbReference type="NCBI Taxonomy" id="156457"/>
    <lineage>
        <taxon>Archaea</taxon>
        <taxon>Methanobacteriati</taxon>
        <taxon>Methanobacteriota</taxon>
        <taxon>Stenosarchaea group</taxon>
        <taxon>Methanomicrobia</taxon>
        <taxon>Methanomicrobiales</taxon>
        <taxon>Methanocalculaceae</taxon>
        <taxon>Methanocalculus</taxon>
    </lineage>
</organism>
<dbReference type="AlphaFoldDB" id="A0A8J7WBV9"/>
<gene>
    <name evidence="1" type="ORF">RJ53_10305</name>
</gene>
<sequence>MYPLLILALLLLVSGCIAPSQDEPLPSLVFLDPPGDEDLRICLDEAVEAAGEPVFLIIGRDVHPDGTAASWAILVRDPEGAFRMVYITPGEIVFTEWEGRDPERTVDPGTFPFPSEPAPVIIWEGARG</sequence>
<evidence type="ECO:0000313" key="1">
    <source>
        <dbReference type="EMBL" id="MBR1369847.1"/>
    </source>
</evidence>
<proteinExistence type="predicted"/>
<dbReference type="EMBL" id="JWHL01000021">
    <property type="protein sequence ID" value="MBR1369847.1"/>
    <property type="molecule type" value="Genomic_DNA"/>
</dbReference>
<accession>A0A8J7WBV9</accession>
<protein>
    <submittedName>
        <fullName evidence="1">Uncharacterized protein</fullName>
    </submittedName>
</protein>
<comment type="caution">
    <text evidence="1">The sequence shown here is derived from an EMBL/GenBank/DDBJ whole genome shotgun (WGS) entry which is preliminary data.</text>
</comment>
<name>A0A8J7WBV9_9EURY</name>
<dbReference type="Proteomes" id="UP000730161">
    <property type="component" value="Unassembled WGS sequence"/>
</dbReference>
<keyword evidence="2" id="KW-1185">Reference proteome</keyword>
<evidence type="ECO:0000313" key="2">
    <source>
        <dbReference type="Proteomes" id="UP000730161"/>
    </source>
</evidence>
<dbReference type="RefSeq" id="WP_211531598.1">
    <property type="nucleotide sequence ID" value="NZ_JWHL01000021.1"/>
</dbReference>